<name>A0AAN7JNW3_9MYRT</name>
<feature type="compositionally biased region" description="Basic residues" evidence="1">
    <location>
        <begin position="71"/>
        <end position="85"/>
    </location>
</feature>
<feature type="region of interest" description="Disordered" evidence="1">
    <location>
        <begin position="51"/>
        <end position="85"/>
    </location>
</feature>
<evidence type="ECO:0000256" key="1">
    <source>
        <dbReference type="SAM" id="MobiDB-lite"/>
    </source>
</evidence>
<evidence type="ECO:0000313" key="3">
    <source>
        <dbReference type="Proteomes" id="UP001345219"/>
    </source>
</evidence>
<organism evidence="2 3">
    <name type="scientific">Trapa incisa</name>
    <dbReference type="NCBI Taxonomy" id="236973"/>
    <lineage>
        <taxon>Eukaryota</taxon>
        <taxon>Viridiplantae</taxon>
        <taxon>Streptophyta</taxon>
        <taxon>Embryophyta</taxon>
        <taxon>Tracheophyta</taxon>
        <taxon>Spermatophyta</taxon>
        <taxon>Magnoliopsida</taxon>
        <taxon>eudicotyledons</taxon>
        <taxon>Gunneridae</taxon>
        <taxon>Pentapetalae</taxon>
        <taxon>rosids</taxon>
        <taxon>malvids</taxon>
        <taxon>Myrtales</taxon>
        <taxon>Lythraceae</taxon>
        <taxon>Trapa</taxon>
    </lineage>
</organism>
<comment type="caution">
    <text evidence="2">The sequence shown here is derived from an EMBL/GenBank/DDBJ whole genome shotgun (WGS) entry which is preliminary data.</text>
</comment>
<evidence type="ECO:0000313" key="2">
    <source>
        <dbReference type="EMBL" id="KAK4750851.1"/>
    </source>
</evidence>
<keyword evidence="3" id="KW-1185">Reference proteome</keyword>
<sequence length="103" mass="11967">MKAFEKIKLKIVQNKANEWMRGVGGGGTHTPRPLYRFSGAVGGSESKGLFLFSRHRTTDRGGGGGGEEERRRRRHPIHLTHHNKMTRQHQQQLYLYFLNFHWP</sequence>
<protein>
    <submittedName>
        <fullName evidence="2">Uncharacterized protein</fullName>
    </submittedName>
</protein>
<gene>
    <name evidence="2" type="ORF">SAY87_004333</name>
</gene>
<dbReference type="EMBL" id="JAXIOK010000017">
    <property type="protein sequence ID" value="KAK4750851.1"/>
    <property type="molecule type" value="Genomic_DNA"/>
</dbReference>
<reference evidence="2 3" key="1">
    <citation type="journal article" date="2023" name="Hortic Res">
        <title>Pangenome of water caltrop reveals structural variations and asymmetric subgenome divergence after allopolyploidization.</title>
        <authorList>
            <person name="Zhang X."/>
            <person name="Chen Y."/>
            <person name="Wang L."/>
            <person name="Yuan Y."/>
            <person name="Fang M."/>
            <person name="Shi L."/>
            <person name="Lu R."/>
            <person name="Comes H.P."/>
            <person name="Ma Y."/>
            <person name="Chen Y."/>
            <person name="Huang G."/>
            <person name="Zhou Y."/>
            <person name="Zheng Z."/>
            <person name="Qiu Y."/>
        </authorList>
    </citation>
    <scope>NUCLEOTIDE SEQUENCE [LARGE SCALE GENOMIC DNA]</scope>
    <source>
        <tissue evidence="2">Roots</tissue>
    </source>
</reference>
<accession>A0AAN7JNW3</accession>
<proteinExistence type="predicted"/>
<dbReference type="Proteomes" id="UP001345219">
    <property type="component" value="Chromosome 4"/>
</dbReference>
<dbReference type="AlphaFoldDB" id="A0AAN7JNW3"/>